<gene>
    <name evidence="3" type="ORF">CAC42_2183</name>
</gene>
<dbReference type="InterPro" id="IPR053083">
    <property type="entry name" value="TF_kinase-domain_protein"/>
</dbReference>
<evidence type="ECO:0000256" key="1">
    <source>
        <dbReference type="SAM" id="MobiDB-lite"/>
    </source>
</evidence>
<dbReference type="STRING" id="2082308.A0A2K1QIG8"/>
<dbReference type="Proteomes" id="UP000243797">
    <property type="component" value="Unassembled WGS sequence"/>
</dbReference>
<reference evidence="3 4" key="1">
    <citation type="submission" date="2017-06" db="EMBL/GenBank/DDBJ databases">
        <title>Draft genome sequence of a variant of Elsinoe murrayae.</title>
        <authorList>
            <person name="Cheng Q."/>
        </authorList>
    </citation>
    <scope>NUCLEOTIDE SEQUENCE [LARGE SCALE GENOMIC DNA]</scope>
    <source>
        <strain evidence="3 4">CQ-2017a</strain>
    </source>
</reference>
<accession>A0A2K1QIG8</accession>
<dbReference type="InterPro" id="IPR000719">
    <property type="entry name" value="Prot_kinase_dom"/>
</dbReference>
<feature type="compositionally biased region" description="Pro residues" evidence="1">
    <location>
        <begin position="406"/>
        <end position="415"/>
    </location>
</feature>
<sequence>MGTRNFIQTAPTADNMALNAGMYGFAEAGLLTPHATIKQLWWTEERIHETVNRRLVVRHVRGRECEFLDRRIIYDTLTNDTYLEWIIHRAPRLFLTLVHIRCADRIFSLVDDGWKDEDLPVPREDVSRLDLSIETDEALNQRFYDAQFCYMLRQLEANYHIQYGPNEHIPMEYVCSMAPAVSIKDWHRIHFPGDWESTFVRRRFHLSDDDNSPAPEIEFLEDVQKAKKFKHEHIADVWASYTSEDAGYVLSTFVGEHTLRTFMDHRTPPQFMALSEAERTCLLLEWMHCLADTIAYLHHCNTYHGAIRPSNVLVDEGNNIAFSDLGRLKTFKQDKKVTKQELFEYSAPEFLPDSTSGDQAARIYNNPLAQYEVPLSWKVSMTNLTPKISRSPATTRNNSTTTLTPTSPPLTPPPTSARNFSRHLYPERKDSAYEDDGSPKTSRTTTPTRGTLSLFPRIATPEVTGSSASTSAASTRPTSPFPLTPPMSPLSPTFTHFFDLTPSSPRITTHSIQTAHPFQPDPPSPSFALQATDVFSLGTIYLELVTFLILGKTTTFAKFRKSKSNSLPSSASTTASLYSAADTLSLASTATSSRSANSSKAERHFFSDPQRVALWIDHLLSISAAQNDPSHVAVVELLKLVKQMLSPAAVLRPMAQDVRDSVEEILVREAGMEDLCCSKRRWVVRGEGGMPQAIKDRLWELRGPEREEEKRRKGEEREWDKEREGGVAEIVGEERERRKEEVEWVERMETGLKKALMQKEAKRDVKDSKKLEELKSHFSDDRTERSIRIAGVRLPFRRWKGPLLRMS</sequence>
<feature type="domain" description="Protein kinase" evidence="2">
    <location>
        <begin position="155"/>
        <end position="519"/>
    </location>
</feature>
<name>A0A2K1QIG8_9PEZI</name>
<dbReference type="PANTHER" id="PTHR44305:SF24">
    <property type="entry name" value="TYROSINE-PROTEIN KINASE C03B1.5-RELATED"/>
    <property type="match status" value="1"/>
</dbReference>
<dbReference type="EMBL" id="NKHZ01000081">
    <property type="protein sequence ID" value="PNS14954.1"/>
    <property type="molecule type" value="Genomic_DNA"/>
</dbReference>
<dbReference type="GO" id="GO:0005524">
    <property type="term" value="F:ATP binding"/>
    <property type="evidence" value="ECO:0007669"/>
    <property type="project" value="InterPro"/>
</dbReference>
<feature type="compositionally biased region" description="Low complexity" evidence="1">
    <location>
        <begin position="466"/>
        <end position="478"/>
    </location>
</feature>
<proteinExistence type="predicted"/>
<evidence type="ECO:0000313" key="4">
    <source>
        <dbReference type="Proteomes" id="UP000243797"/>
    </source>
</evidence>
<evidence type="ECO:0000259" key="2">
    <source>
        <dbReference type="PROSITE" id="PS50011"/>
    </source>
</evidence>
<keyword evidence="4" id="KW-1185">Reference proteome</keyword>
<protein>
    <recommendedName>
        <fullName evidence="2">Protein kinase domain-containing protein</fullName>
    </recommendedName>
</protein>
<evidence type="ECO:0000313" key="3">
    <source>
        <dbReference type="EMBL" id="PNS14954.1"/>
    </source>
</evidence>
<dbReference type="AlphaFoldDB" id="A0A2K1QIG8"/>
<dbReference type="InterPro" id="IPR011009">
    <property type="entry name" value="Kinase-like_dom_sf"/>
</dbReference>
<feature type="region of interest" description="Disordered" evidence="1">
    <location>
        <begin position="705"/>
        <end position="724"/>
    </location>
</feature>
<dbReference type="Pfam" id="PF00069">
    <property type="entry name" value="Pkinase"/>
    <property type="match status" value="1"/>
</dbReference>
<feature type="region of interest" description="Disordered" evidence="1">
    <location>
        <begin position="387"/>
        <end position="481"/>
    </location>
</feature>
<dbReference type="OrthoDB" id="4062651at2759"/>
<feature type="compositionally biased region" description="Low complexity" evidence="1">
    <location>
        <begin position="389"/>
        <end position="405"/>
    </location>
</feature>
<dbReference type="GO" id="GO:0004672">
    <property type="term" value="F:protein kinase activity"/>
    <property type="evidence" value="ECO:0007669"/>
    <property type="project" value="InterPro"/>
</dbReference>
<dbReference type="PANTHER" id="PTHR44305">
    <property type="entry name" value="SI:DKEY-192D15.2-RELATED"/>
    <property type="match status" value="1"/>
</dbReference>
<feature type="compositionally biased region" description="Low complexity" evidence="1">
    <location>
        <begin position="439"/>
        <end position="451"/>
    </location>
</feature>
<dbReference type="SUPFAM" id="SSF56112">
    <property type="entry name" value="Protein kinase-like (PK-like)"/>
    <property type="match status" value="1"/>
</dbReference>
<organism evidence="3 4">
    <name type="scientific">Sphaceloma murrayae</name>
    <dbReference type="NCBI Taxonomy" id="2082308"/>
    <lineage>
        <taxon>Eukaryota</taxon>
        <taxon>Fungi</taxon>
        <taxon>Dikarya</taxon>
        <taxon>Ascomycota</taxon>
        <taxon>Pezizomycotina</taxon>
        <taxon>Dothideomycetes</taxon>
        <taxon>Dothideomycetidae</taxon>
        <taxon>Myriangiales</taxon>
        <taxon>Elsinoaceae</taxon>
        <taxon>Sphaceloma</taxon>
    </lineage>
</organism>
<dbReference type="InParanoid" id="A0A2K1QIG8"/>
<dbReference type="PROSITE" id="PS50011">
    <property type="entry name" value="PROTEIN_KINASE_DOM"/>
    <property type="match status" value="1"/>
</dbReference>
<dbReference type="Gene3D" id="1.10.510.10">
    <property type="entry name" value="Transferase(Phosphotransferase) domain 1"/>
    <property type="match status" value="1"/>
</dbReference>
<comment type="caution">
    <text evidence="3">The sequence shown here is derived from an EMBL/GenBank/DDBJ whole genome shotgun (WGS) entry which is preliminary data.</text>
</comment>